<feature type="compositionally biased region" description="Low complexity" evidence="1">
    <location>
        <begin position="68"/>
        <end position="88"/>
    </location>
</feature>
<feature type="compositionally biased region" description="Polar residues" evidence="1">
    <location>
        <begin position="36"/>
        <end position="62"/>
    </location>
</feature>
<reference evidence="2 3" key="1">
    <citation type="journal article" date="2016" name="Proc. Natl. Acad. Sci. U.S.A.">
        <title>Comparative genomics of biotechnologically important yeasts.</title>
        <authorList>
            <person name="Riley R."/>
            <person name="Haridas S."/>
            <person name="Wolfe K.H."/>
            <person name="Lopes M.R."/>
            <person name="Hittinger C.T."/>
            <person name="Goeker M."/>
            <person name="Salamov A.A."/>
            <person name="Wisecaver J.H."/>
            <person name="Long T.M."/>
            <person name="Calvey C.H."/>
            <person name="Aerts A.L."/>
            <person name="Barry K.W."/>
            <person name="Choi C."/>
            <person name="Clum A."/>
            <person name="Coughlan A.Y."/>
            <person name="Deshpande S."/>
            <person name="Douglass A.P."/>
            <person name="Hanson S.J."/>
            <person name="Klenk H.-P."/>
            <person name="LaButti K.M."/>
            <person name="Lapidus A."/>
            <person name="Lindquist E.A."/>
            <person name="Lipzen A.M."/>
            <person name="Meier-Kolthoff J.P."/>
            <person name="Ohm R.A."/>
            <person name="Otillar R.P."/>
            <person name="Pangilinan J.L."/>
            <person name="Peng Y."/>
            <person name="Rokas A."/>
            <person name="Rosa C.A."/>
            <person name="Scheuner C."/>
            <person name="Sibirny A.A."/>
            <person name="Slot J.C."/>
            <person name="Stielow J.B."/>
            <person name="Sun H."/>
            <person name="Kurtzman C.P."/>
            <person name="Blackwell M."/>
            <person name="Grigoriev I.V."/>
            <person name="Jeffries T.W."/>
        </authorList>
    </citation>
    <scope>NUCLEOTIDE SEQUENCE [LARGE SCALE GENOMIC DNA]</scope>
    <source>
        <strain evidence="3">ATCC 58044 / CBS 1984 / NCYC 433 / NRRL Y-366-8</strain>
    </source>
</reference>
<evidence type="ECO:0000313" key="3">
    <source>
        <dbReference type="Proteomes" id="UP000094112"/>
    </source>
</evidence>
<dbReference type="RefSeq" id="XP_019041672.1">
    <property type="nucleotide sequence ID" value="XM_019184424.1"/>
</dbReference>
<dbReference type="GeneID" id="30201670"/>
<sequence length="293" mass="33084">MVTLTQEQLMNSYPVPEDSAVKVVTEVALKEDQLDTSDPSTVQEYINSQPSTEESTQGSTQNDHIDESIQLDQRQSLSSQSSSVGSVSTLHDLDDPHTVSELIKRAKTYLKNRDDETEESKSLITELLDALVKSRAETGHYKIKSQLLSISSKDADMRYEVENELIKRQVERLKSQGENMDVLMSKITHQKMTLKKYKNEIINKNKEIIRLRSRQPDNKRRRKSNSVQGGMLDTLGMLASQVLTEEEKSRDGHEASIPNNYALPKLNSFKHRSGSQTNGNGPNETIISEYSVN</sequence>
<dbReference type="OrthoDB" id="3981131at2759"/>
<dbReference type="Proteomes" id="UP000094112">
    <property type="component" value="Unassembled WGS sequence"/>
</dbReference>
<evidence type="ECO:0000313" key="2">
    <source>
        <dbReference type="EMBL" id="ODQ62465.1"/>
    </source>
</evidence>
<dbReference type="AlphaFoldDB" id="A0A1E3PAM3"/>
<accession>A0A1E3PAM3</accession>
<protein>
    <submittedName>
        <fullName evidence="2">Uncharacterized protein</fullName>
    </submittedName>
</protein>
<feature type="region of interest" description="Disordered" evidence="1">
    <location>
        <begin position="244"/>
        <end position="293"/>
    </location>
</feature>
<feature type="compositionally biased region" description="Polar residues" evidence="1">
    <location>
        <begin position="274"/>
        <end position="293"/>
    </location>
</feature>
<keyword evidence="3" id="KW-1185">Reference proteome</keyword>
<evidence type="ECO:0000256" key="1">
    <source>
        <dbReference type="SAM" id="MobiDB-lite"/>
    </source>
</evidence>
<dbReference type="EMBL" id="KV454208">
    <property type="protein sequence ID" value="ODQ62465.1"/>
    <property type="molecule type" value="Genomic_DNA"/>
</dbReference>
<organism evidence="2 3">
    <name type="scientific">Wickerhamomyces anomalus (strain ATCC 58044 / CBS 1984 / NCYC 433 / NRRL Y-366-8)</name>
    <name type="common">Yeast</name>
    <name type="synonym">Hansenula anomala</name>
    <dbReference type="NCBI Taxonomy" id="683960"/>
    <lineage>
        <taxon>Eukaryota</taxon>
        <taxon>Fungi</taxon>
        <taxon>Dikarya</taxon>
        <taxon>Ascomycota</taxon>
        <taxon>Saccharomycotina</taxon>
        <taxon>Saccharomycetes</taxon>
        <taxon>Phaffomycetales</taxon>
        <taxon>Wickerhamomycetaceae</taxon>
        <taxon>Wickerhamomyces</taxon>
    </lineage>
</organism>
<name>A0A1E3PAM3_WICAA</name>
<feature type="region of interest" description="Disordered" evidence="1">
    <location>
        <begin position="212"/>
        <end position="231"/>
    </location>
</feature>
<feature type="region of interest" description="Disordered" evidence="1">
    <location>
        <begin position="31"/>
        <end position="93"/>
    </location>
</feature>
<feature type="compositionally biased region" description="Basic and acidic residues" evidence="1">
    <location>
        <begin position="245"/>
        <end position="254"/>
    </location>
</feature>
<gene>
    <name evidence="2" type="ORF">WICANDRAFT_76633</name>
</gene>
<proteinExistence type="predicted"/>